<protein>
    <submittedName>
        <fullName evidence="1">SusF/SusE family outer membrane protein</fullName>
    </submittedName>
</protein>
<comment type="caution">
    <text evidence="1">The sequence shown here is derived from an EMBL/GenBank/DDBJ whole genome shotgun (WGS) entry which is preliminary data.</text>
</comment>
<organism evidence="1 2">
    <name type="scientific">Marinoscillum luteum</name>
    <dbReference type="NCBI Taxonomy" id="861051"/>
    <lineage>
        <taxon>Bacteria</taxon>
        <taxon>Pseudomonadati</taxon>
        <taxon>Bacteroidota</taxon>
        <taxon>Cytophagia</taxon>
        <taxon>Cytophagales</taxon>
        <taxon>Reichenbachiellaceae</taxon>
        <taxon>Marinoscillum</taxon>
    </lineage>
</organism>
<evidence type="ECO:0000313" key="2">
    <source>
        <dbReference type="Proteomes" id="UP001610063"/>
    </source>
</evidence>
<dbReference type="EMBL" id="JBIPKE010000014">
    <property type="protein sequence ID" value="MFH6983003.1"/>
    <property type="molecule type" value="Genomic_DNA"/>
</dbReference>
<accession>A0ABW7N665</accession>
<dbReference type="Proteomes" id="UP001610063">
    <property type="component" value="Unassembled WGS sequence"/>
</dbReference>
<dbReference type="PROSITE" id="PS51257">
    <property type="entry name" value="PROKAR_LIPOPROTEIN"/>
    <property type="match status" value="1"/>
</dbReference>
<keyword evidence="2" id="KW-1185">Reference proteome</keyword>
<evidence type="ECO:0000313" key="1">
    <source>
        <dbReference type="EMBL" id="MFH6983003.1"/>
    </source>
</evidence>
<reference evidence="1 2" key="1">
    <citation type="journal article" date="2013" name="Int. J. Syst. Evol. Microbiol.">
        <title>Marinoscillum luteum sp. nov., isolated from marine sediment.</title>
        <authorList>
            <person name="Cha I.T."/>
            <person name="Park S.J."/>
            <person name="Kim S.J."/>
            <person name="Kim J.G."/>
            <person name="Jung M.Y."/>
            <person name="Shin K.S."/>
            <person name="Kwon K.K."/>
            <person name="Yang S.H."/>
            <person name="Seo Y.S."/>
            <person name="Rhee S.K."/>
        </authorList>
    </citation>
    <scope>NUCLEOTIDE SEQUENCE [LARGE SCALE GENOMIC DNA]</scope>
    <source>
        <strain evidence="1 2">KCTC 23939</strain>
    </source>
</reference>
<dbReference type="Gene3D" id="2.60.40.3620">
    <property type="match status" value="3"/>
</dbReference>
<name>A0ABW7N665_9BACT</name>
<sequence length="527" mass="56856">MKKVLSNLIAPVVIMAALFSCEDEISNSFDVLDIAPVIDEVTPNGSVKIGSEFDIVIKAHDGESSPLASVSAKLKDADGNELATKSGTMSGTSGTFTWAAADFGSTALDTGDYTISVTVTDVANLSVSGDYSFIVFDLPFDATYPEMYIAGNFNSWGADALELVAANTWQITSTLDGGGWKFKNTPDWSDIDWGDSDCDGVMEVATGGGPDTNCGHTGESIITFNDKTLAYTVELVEPIAQNITGLYLVGSFNNFEGSDEYKFKLDSDNTWILAEVILKEGDVLKFAEAADLSKKNWGDNEPDGEADLFGSSIVLDNSYSQAYYKVTFNDATLAYQFDFVKFPSISIIGSATTGDDSGWGIDVKLRDFGNNSFRHAMGIYEGAFKFRQNESWDNQWGGFTFPSGTATKGGGDVSVSLAQEDTYIIMFNPSSGEVSFTATEIALIGSATGDDTWSTDINMTRDLLDPAVWTLNVDLVVGEAKIRTDETWDYNWGPDGYDTPANFNITEAGNYDVTININTGVASFEKN</sequence>
<gene>
    <name evidence="1" type="ORF">ACHKAR_06115</name>
</gene>
<proteinExistence type="predicted"/>
<dbReference type="RefSeq" id="WP_159584331.1">
    <property type="nucleotide sequence ID" value="NZ_JBIPKE010000014.1"/>
</dbReference>